<dbReference type="GO" id="GO:0009069">
    <property type="term" value="P:serine family amino acid metabolic process"/>
    <property type="evidence" value="ECO:0007669"/>
    <property type="project" value="UniProtKB-ARBA"/>
</dbReference>
<dbReference type="GO" id="GO:0004122">
    <property type="term" value="F:cystathionine beta-synthase activity"/>
    <property type="evidence" value="ECO:0007669"/>
    <property type="project" value="UniProtKB-EC"/>
</dbReference>
<dbReference type="FunFam" id="3.40.50.1100:FF:000118">
    <property type="entry name" value="Related to CYS4-cystathionine beta-synthase"/>
    <property type="match status" value="2"/>
</dbReference>
<evidence type="ECO:0000313" key="10">
    <source>
        <dbReference type="Proteomes" id="UP000030744"/>
    </source>
</evidence>
<feature type="domain" description="Tryptophan synthase beta chain-like PALP" evidence="8">
    <location>
        <begin position="169"/>
        <end position="266"/>
    </location>
</feature>
<dbReference type="Proteomes" id="UP000030744">
    <property type="component" value="Unassembled WGS sequence"/>
</dbReference>
<gene>
    <name evidence="9" type="ORF">EMH_0086810</name>
</gene>
<evidence type="ECO:0000256" key="1">
    <source>
        <dbReference type="ARBA" id="ARBA00001933"/>
    </source>
</evidence>
<evidence type="ECO:0000256" key="3">
    <source>
        <dbReference type="ARBA" id="ARBA00007103"/>
    </source>
</evidence>
<dbReference type="GO" id="GO:0044272">
    <property type="term" value="P:sulfur compound biosynthetic process"/>
    <property type="evidence" value="ECO:0007669"/>
    <property type="project" value="UniProtKB-ARBA"/>
</dbReference>
<dbReference type="Pfam" id="PF00291">
    <property type="entry name" value="PALP"/>
    <property type="match status" value="2"/>
</dbReference>
<evidence type="ECO:0000256" key="5">
    <source>
        <dbReference type="ARBA" id="ARBA00022898"/>
    </source>
</evidence>
<feature type="compositionally biased region" description="Low complexity" evidence="7">
    <location>
        <begin position="134"/>
        <end position="159"/>
    </location>
</feature>
<comment type="pathway">
    <text evidence="2">Amino-acid biosynthesis; L-cysteine biosynthesis; L-cysteine from L-homocysteine and L-serine: step 1/2.</text>
</comment>
<dbReference type="VEuPathDB" id="ToxoDB:EMH_0086810"/>
<evidence type="ECO:0000313" key="9">
    <source>
        <dbReference type="EMBL" id="CDJ33970.1"/>
    </source>
</evidence>
<evidence type="ECO:0000256" key="7">
    <source>
        <dbReference type="SAM" id="MobiDB-lite"/>
    </source>
</evidence>
<dbReference type="EMBL" id="HG685897">
    <property type="protein sequence ID" value="CDJ33970.1"/>
    <property type="molecule type" value="Genomic_DNA"/>
</dbReference>
<organism evidence="9 10">
    <name type="scientific">Eimeria mitis</name>
    <dbReference type="NCBI Taxonomy" id="44415"/>
    <lineage>
        <taxon>Eukaryota</taxon>
        <taxon>Sar</taxon>
        <taxon>Alveolata</taxon>
        <taxon>Apicomplexa</taxon>
        <taxon>Conoidasida</taxon>
        <taxon>Coccidia</taxon>
        <taxon>Eucoccidiorida</taxon>
        <taxon>Eimeriorina</taxon>
        <taxon>Eimeriidae</taxon>
        <taxon>Eimeria</taxon>
    </lineage>
</organism>
<dbReference type="OrthoDB" id="10259545at2759"/>
<dbReference type="Gene3D" id="3.40.50.1100">
    <property type="match status" value="5"/>
</dbReference>
<dbReference type="RefSeq" id="XP_013356533.1">
    <property type="nucleotide sequence ID" value="XM_013501079.1"/>
</dbReference>
<name>U6K7J4_9EIME</name>
<reference evidence="9" key="1">
    <citation type="submission" date="2013-10" db="EMBL/GenBank/DDBJ databases">
        <title>Genomic analysis of the causative agents of coccidiosis in chickens.</title>
        <authorList>
            <person name="Reid A.J."/>
            <person name="Blake D."/>
            <person name="Billington K."/>
            <person name="Browne H."/>
            <person name="Dunn M."/>
            <person name="Hung S."/>
            <person name="Kawahara F."/>
            <person name="Miranda-Saavedra D."/>
            <person name="Mourier T."/>
            <person name="Nagra H."/>
            <person name="Otto T.D."/>
            <person name="Rawlings N."/>
            <person name="Sanchez A."/>
            <person name="Sanders M."/>
            <person name="Subramaniam C."/>
            <person name="Tay Y."/>
            <person name="Dear P."/>
            <person name="Doerig C."/>
            <person name="Gruber A."/>
            <person name="Parkinson J."/>
            <person name="Shirley M."/>
            <person name="Wan K.L."/>
            <person name="Berriman M."/>
            <person name="Tomley F."/>
            <person name="Pain A."/>
        </authorList>
    </citation>
    <scope>NUCLEOTIDE SEQUENCE [LARGE SCALE GENOMIC DNA]</scope>
    <source>
        <strain evidence="9">Houghton</strain>
    </source>
</reference>
<feature type="domain" description="Tryptophan synthase beta chain-like PALP" evidence="8">
    <location>
        <begin position="1"/>
        <end position="87"/>
    </location>
</feature>
<keyword evidence="5" id="KW-0663">Pyridoxal phosphate</keyword>
<dbReference type="GeneID" id="25382994"/>
<comment type="similarity">
    <text evidence="3">Belongs to the cysteine synthase/cystathionine beta-synthase family.</text>
</comment>
<protein>
    <recommendedName>
        <fullName evidence="4">cystathionine beta-synthase</fullName>
        <ecNumber evidence="4">4.2.1.22</ecNumber>
    </recommendedName>
</protein>
<dbReference type="InterPro" id="IPR036052">
    <property type="entry name" value="TrpB-like_PALP_sf"/>
</dbReference>
<evidence type="ECO:0000256" key="2">
    <source>
        <dbReference type="ARBA" id="ARBA00005003"/>
    </source>
</evidence>
<dbReference type="SUPFAM" id="SSF53686">
    <property type="entry name" value="Tryptophan synthase beta subunit-like PLP-dependent enzymes"/>
    <property type="match status" value="1"/>
</dbReference>
<comment type="cofactor">
    <cofactor evidence="1">
        <name>pyridoxal 5'-phosphate</name>
        <dbReference type="ChEBI" id="CHEBI:597326"/>
    </cofactor>
</comment>
<dbReference type="AlphaFoldDB" id="U6K7J4"/>
<evidence type="ECO:0000259" key="8">
    <source>
        <dbReference type="Pfam" id="PF00291"/>
    </source>
</evidence>
<dbReference type="FunFam" id="3.40.50.1100:FF:000003">
    <property type="entry name" value="Cystathionine beta-synthase"/>
    <property type="match status" value="1"/>
</dbReference>
<feature type="region of interest" description="Disordered" evidence="7">
    <location>
        <begin position="102"/>
        <end position="159"/>
    </location>
</feature>
<feature type="compositionally biased region" description="Low complexity" evidence="7">
    <location>
        <begin position="118"/>
        <end position="127"/>
    </location>
</feature>
<comment type="catalytic activity">
    <reaction evidence="6">
        <text>L-homocysteine + L-serine = L,L-cystathionine + H2O</text>
        <dbReference type="Rhea" id="RHEA:10112"/>
        <dbReference type="ChEBI" id="CHEBI:15377"/>
        <dbReference type="ChEBI" id="CHEBI:33384"/>
        <dbReference type="ChEBI" id="CHEBI:58161"/>
        <dbReference type="ChEBI" id="CHEBI:58199"/>
        <dbReference type="EC" id="4.2.1.22"/>
    </reaction>
</comment>
<dbReference type="InterPro" id="IPR001926">
    <property type="entry name" value="TrpB-like_PALP"/>
</dbReference>
<proteinExistence type="inferred from homology"/>
<evidence type="ECO:0000256" key="4">
    <source>
        <dbReference type="ARBA" id="ARBA00012041"/>
    </source>
</evidence>
<dbReference type="GO" id="GO:0006534">
    <property type="term" value="P:cysteine metabolic process"/>
    <property type="evidence" value="ECO:0007669"/>
    <property type="project" value="UniProtKB-ARBA"/>
</dbReference>
<dbReference type="PANTHER" id="PTHR10314">
    <property type="entry name" value="CYSTATHIONINE BETA-SYNTHASE"/>
    <property type="match status" value="1"/>
</dbReference>
<reference evidence="9" key="2">
    <citation type="submission" date="2013-10" db="EMBL/GenBank/DDBJ databases">
        <authorList>
            <person name="Aslett M."/>
        </authorList>
    </citation>
    <scope>NUCLEOTIDE SEQUENCE [LARGE SCALE GENOMIC DNA]</scope>
    <source>
        <strain evidence="9">Houghton</strain>
    </source>
</reference>
<evidence type="ECO:0000256" key="6">
    <source>
        <dbReference type="ARBA" id="ARBA00047490"/>
    </source>
</evidence>
<accession>U6K7J4</accession>
<dbReference type="InterPro" id="IPR050214">
    <property type="entry name" value="Cys_Synth/Cystath_Beta-Synth"/>
</dbReference>
<dbReference type="EC" id="4.2.1.22" evidence="4"/>
<keyword evidence="10" id="KW-1185">Reference proteome</keyword>
<sequence length="549" mass="58460">MKDRIARGMVLAAEAQGRLAPRAALIEPTSGNTGIGLAMVAAVRGYRSVAVMPMKMSAEKHRIMKALGSTILRTPTAAAWDDQNSHIALSLRLQEAMLAEQQREGSTAWGNKQRQQQHRQQQQQQQQQHKHGETSNGNSSTGSSSNSNSSSNNSSSSSTDRYHEQIACILDQYRNPANPLSHFFGTGTELLAQCSNKLDMVVICAGTGGSLTGVGRRIKAALPQCIVVGVDPEGSVLADPSCSTVKPYAVEGIGYDFVPTVLDRAAADCWCIVVGVDPEGSVLADPSCSTVKPYAVEGIGYDFVPTVLDRAAADCWVKTTDEESLLCSRLLLRTEGMLVGGSAGAALAGAIKAIEHYGWTQDPTKRIAFLLPDSSRNYTTKFISDEWMVAKGFLDAGILDRQYNDLGVLGLQSVPLPALSFVSAAASLKETAAVLLQSAQPFVVVVKPEAAAAAAERGGVDAGDIVGTVTDQTLLKAMGDFPSTAEVKEVVDTEIPIFRCIDTSLARVAQTLELYPFVLIQSNTGLVTSAVEAKKLLQAFIDQQPQTQT</sequence>